<keyword evidence="2" id="KW-0812">Transmembrane</keyword>
<dbReference type="EMBL" id="KF536725">
    <property type="protein sequence ID" value="AGT40490.1"/>
    <property type="molecule type" value="Genomic_DNA"/>
</dbReference>
<gene>
    <name evidence="3" type="primary">porA</name>
</gene>
<evidence type="ECO:0000256" key="1">
    <source>
        <dbReference type="SAM" id="MobiDB-lite"/>
    </source>
</evidence>
<dbReference type="InterPro" id="IPR021424">
    <property type="entry name" value="PorA"/>
</dbReference>
<protein>
    <submittedName>
        <fullName evidence="3">Porin</fullName>
    </submittedName>
</protein>
<feature type="region of interest" description="Disordered" evidence="1">
    <location>
        <begin position="53"/>
        <end position="78"/>
    </location>
</feature>
<accession>A0A075C0E8</accession>
<feature type="transmembrane region" description="Helical" evidence="2">
    <location>
        <begin position="362"/>
        <end position="381"/>
    </location>
</feature>
<keyword evidence="2" id="KW-0472">Membrane</keyword>
<keyword evidence="2" id="KW-1133">Transmembrane helix</keyword>
<feature type="compositionally biased region" description="Polar residues" evidence="1">
    <location>
        <begin position="53"/>
        <end position="63"/>
    </location>
</feature>
<dbReference type="Pfam" id="PF11271">
    <property type="entry name" value="PorA"/>
    <property type="match status" value="1"/>
</dbReference>
<dbReference type="AlphaFoldDB" id="A0A075C0E8"/>
<evidence type="ECO:0000313" key="3">
    <source>
        <dbReference type="EMBL" id="AGT40490.1"/>
    </source>
</evidence>
<sequence>MKRTLGHALIIIGAALIVIAVLLPTFLVPRLRVIPLDTVSDTITEVRDGTLLDSSQLGKNEPTPNRKNDPRCKAETDEEKRDLPVHCFINDKTPMQSKRHVEIEEPADEKIATLQVGTTLLRDDRKEPKNLINAILDRITVDRSTAYPVDDPISSVAINAPQGGSDTKPPTFTRPGIQYQFPFGAQKKSYPYYDVQAMRNFEIDFVGEETQDGVKVYKYSMTIPPQNLYESLTEHFTRDGRKLTEADKSSLASMRLSFPAHKWGLEGDDDVELDRYYTNVRTVRVEPTSGVIVNGTEEMFMFYAKDDKEAEEIASKAGREKEAKEQNRTAMKYTAQWDEGSKGRQMDRAKEARKSLTIGGTVAPWILGILGLVPIVIGFRIRSKSA</sequence>
<evidence type="ECO:0000256" key="2">
    <source>
        <dbReference type="SAM" id="Phobius"/>
    </source>
</evidence>
<reference evidence="3" key="1">
    <citation type="journal article" date="2013" name="Biochim. Biophys. Acta">
        <title>Identification and characterization of the channel-forming protein in the cell wall of Corynebacterium amycolatum.</title>
        <authorList>
            <person name="Soltan Mohammadi N."/>
            <person name="Mafakheri S."/>
            <person name="Abdali N."/>
            <person name="Barcena-Uribarri I."/>
            <person name="Tauch A."/>
            <person name="Benz R."/>
        </authorList>
    </citation>
    <scope>NUCLEOTIDE SEQUENCE</scope>
    <source>
        <strain evidence="3">ATCC 49368</strain>
    </source>
</reference>
<dbReference type="SMR" id="A0A075C0E8"/>
<feature type="transmembrane region" description="Helical" evidence="2">
    <location>
        <begin position="7"/>
        <end position="27"/>
    </location>
</feature>
<proteinExistence type="predicted"/>
<feature type="compositionally biased region" description="Basic and acidic residues" evidence="1">
    <location>
        <begin position="64"/>
        <end position="78"/>
    </location>
</feature>
<organism evidence="3">
    <name type="scientific">Corynebacterium amycolatum</name>
    <dbReference type="NCBI Taxonomy" id="43765"/>
    <lineage>
        <taxon>Bacteria</taxon>
        <taxon>Bacillati</taxon>
        <taxon>Actinomycetota</taxon>
        <taxon>Actinomycetes</taxon>
        <taxon>Mycobacteriales</taxon>
        <taxon>Corynebacteriaceae</taxon>
        <taxon>Corynebacterium</taxon>
    </lineage>
</organism>
<name>A0A075C0E8_CORAY</name>